<feature type="transmembrane region" description="Helical" evidence="6">
    <location>
        <begin position="81"/>
        <end position="102"/>
    </location>
</feature>
<feature type="transmembrane region" description="Helical" evidence="6">
    <location>
        <begin position="398"/>
        <end position="421"/>
    </location>
</feature>
<organism evidence="7 8">
    <name type="scientific">Saprolegnia parasitica (strain CBS 223.65)</name>
    <dbReference type="NCBI Taxonomy" id="695850"/>
    <lineage>
        <taxon>Eukaryota</taxon>
        <taxon>Sar</taxon>
        <taxon>Stramenopiles</taxon>
        <taxon>Oomycota</taxon>
        <taxon>Saprolegniomycetes</taxon>
        <taxon>Saprolegniales</taxon>
        <taxon>Saprolegniaceae</taxon>
        <taxon>Saprolegnia</taxon>
    </lineage>
</organism>
<keyword evidence="8" id="KW-1185">Reference proteome</keyword>
<name>A0A067CII8_SAPPC</name>
<gene>
    <name evidence="7" type="ORF">SPRG_08016</name>
</gene>
<evidence type="ECO:0008006" key="9">
    <source>
        <dbReference type="Google" id="ProtNLM"/>
    </source>
</evidence>
<dbReference type="GO" id="GO:0016020">
    <property type="term" value="C:membrane"/>
    <property type="evidence" value="ECO:0007669"/>
    <property type="project" value="UniProtKB-SubCell"/>
</dbReference>
<keyword evidence="4 6" id="KW-1133">Transmembrane helix</keyword>
<accession>A0A067CII8</accession>
<feature type="transmembrane region" description="Helical" evidence="6">
    <location>
        <begin position="465"/>
        <end position="487"/>
    </location>
</feature>
<evidence type="ECO:0000256" key="1">
    <source>
        <dbReference type="ARBA" id="ARBA00004141"/>
    </source>
</evidence>
<keyword evidence="3 6" id="KW-0812">Transmembrane</keyword>
<proteinExistence type="predicted"/>
<evidence type="ECO:0000313" key="8">
    <source>
        <dbReference type="Proteomes" id="UP000030745"/>
    </source>
</evidence>
<feature type="transmembrane region" description="Helical" evidence="6">
    <location>
        <begin position="199"/>
        <end position="220"/>
    </location>
</feature>
<dbReference type="SUPFAM" id="SSF103473">
    <property type="entry name" value="MFS general substrate transporter"/>
    <property type="match status" value="1"/>
</dbReference>
<dbReference type="OMA" id="FWGALMS"/>
<evidence type="ECO:0000256" key="3">
    <source>
        <dbReference type="ARBA" id="ARBA00022692"/>
    </source>
</evidence>
<dbReference type="OrthoDB" id="197206at2759"/>
<evidence type="ECO:0000256" key="2">
    <source>
        <dbReference type="ARBA" id="ARBA00022448"/>
    </source>
</evidence>
<dbReference type="AlphaFoldDB" id="A0A067CII8"/>
<evidence type="ECO:0000256" key="4">
    <source>
        <dbReference type="ARBA" id="ARBA00022989"/>
    </source>
</evidence>
<dbReference type="EMBL" id="KK583223">
    <property type="protein sequence ID" value="KDO26612.1"/>
    <property type="molecule type" value="Genomic_DNA"/>
</dbReference>
<sequence>MSPSLEDQKPTTEYTAVIATPKADGDLADVPKSSSTIESCSTAFLFLLCCPKMALNVAWAAQWAALGPLLQILIPSSWVQIVQLVGPISGLLIAPSIGVLSDNCTSKFGRRRPFLFWGALMSCLCWLVMMFCTDIGEALGDTPAKLLDTLPSDQVSRKWTTVFIILTYIWMDITLNLTQTPLNLLIADFAGERQVTASSLGNAYSIAGSFVVSGYIMAFGPAHESVKPFMCLLIAVMLITAGAVLYFVKEKVFVATTSVSKAQEIKSAFAAVWTGIRLLPKTLAIYCVIIVFVQYGFTAYMGAKGQFFGLVVKNGTSDNADKCGHDGNPPCSAQQIAYNDGVQLAGGVTDTIYNCVSLLYLAVLPYLVRKFGVKKVITASIVPQIFLIAMAYCKVVAIDMIIVIACAFTQNTLLSLFMATIIHVIGHEENSGLGLFAGALNSAYCAGQFLNFIFSSILVTSSMGYALPILVGGVLSAIGFLISLFCFKIELYST</sequence>
<keyword evidence="5 6" id="KW-0472">Membrane</keyword>
<feature type="transmembrane region" description="Helical" evidence="6">
    <location>
        <begin position="351"/>
        <end position="368"/>
    </location>
</feature>
<feature type="transmembrane region" description="Helical" evidence="6">
    <location>
        <begin position="42"/>
        <end position="61"/>
    </location>
</feature>
<feature type="transmembrane region" description="Helical" evidence="6">
    <location>
        <begin position="433"/>
        <end position="459"/>
    </location>
</feature>
<feature type="transmembrane region" description="Helical" evidence="6">
    <location>
        <begin position="375"/>
        <end position="392"/>
    </location>
</feature>
<dbReference type="KEGG" id="spar:SPRG_08016"/>
<protein>
    <recommendedName>
        <fullName evidence="9">Major facilitator superfamily (MFS) profile domain-containing protein</fullName>
    </recommendedName>
</protein>
<feature type="transmembrane region" description="Helical" evidence="6">
    <location>
        <begin position="114"/>
        <end position="139"/>
    </location>
</feature>
<dbReference type="GO" id="GO:0008506">
    <property type="term" value="F:sucrose:proton symporter activity"/>
    <property type="evidence" value="ECO:0007669"/>
    <property type="project" value="TreeGrafter"/>
</dbReference>
<reference evidence="7 8" key="1">
    <citation type="journal article" date="2013" name="PLoS Genet.">
        <title>Distinctive expansion of potential virulence genes in the genome of the oomycete fish pathogen Saprolegnia parasitica.</title>
        <authorList>
            <person name="Jiang R.H."/>
            <person name="de Bruijn I."/>
            <person name="Haas B.J."/>
            <person name="Belmonte R."/>
            <person name="Lobach L."/>
            <person name="Christie J."/>
            <person name="van den Ackerveken G."/>
            <person name="Bottin A."/>
            <person name="Bulone V."/>
            <person name="Diaz-Moreno S.M."/>
            <person name="Dumas B."/>
            <person name="Fan L."/>
            <person name="Gaulin E."/>
            <person name="Govers F."/>
            <person name="Grenville-Briggs L.J."/>
            <person name="Horner N.R."/>
            <person name="Levin J.Z."/>
            <person name="Mammella M."/>
            <person name="Meijer H.J."/>
            <person name="Morris P."/>
            <person name="Nusbaum C."/>
            <person name="Oome S."/>
            <person name="Phillips A.J."/>
            <person name="van Rooyen D."/>
            <person name="Rzeszutek E."/>
            <person name="Saraiva M."/>
            <person name="Secombes C.J."/>
            <person name="Seidl M.F."/>
            <person name="Snel B."/>
            <person name="Stassen J.H."/>
            <person name="Sykes S."/>
            <person name="Tripathy S."/>
            <person name="van den Berg H."/>
            <person name="Vega-Arreguin J.C."/>
            <person name="Wawra S."/>
            <person name="Young S.K."/>
            <person name="Zeng Q."/>
            <person name="Dieguez-Uribeondo J."/>
            <person name="Russ C."/>
            <person name="Tyler B.M."/>
            <person name="van West P."/>
        </authorList>
    </citation>
    <scope>NUCLEOTIDE SEQUENCE [LARGE SCALE GENOMIC DNA]</scope>
    <source>
        <strain evidence="7 8">CBS 223.65</strain>
    </source>
</reference>
<evidence type="ECO:0000256" key="6">
    <source>
        <dbReference type="SAM" id="Phobius"/>
    </source>
</evidence>
<comment type="subcellular location">
    <subcellularLocation>
        <location evidence="1">Membrane</location>
        <topology evidence="1">Multi-pass membrane protein</topology>
    </subcellularLocation>
</comment>
<evidence type="ECO:0000313" key="7">
    <source>
        <dbReference type="EMBL" id="KDO26612.1"/>
    </source>
</evidence>
<dbReference type="GeneID" id="24130262"/>
<keyword evidence="2" id="KW-0813">Transport</keyword>
<feature type="transmembrane region" description="Helical" evidence="6">
    <location>
        <begin position="283"/>
        <end position="303"/>
    </location>
</feature>
<dbReference type="Proteomes" id="UP000030745">
    <property type="component" value="Unassembled WGS sequence"/>
</dbReference>
<feature type="transmembrane region" description="Helical" evidence="6">
    <location>
        <begin position="226"/>
        <end position="248"/>
    </location>
</feature>
<dbReference type="RefSeq" id="XP_012202754.1">
    <property type="nucleotide sequence ID" value="XM_012347364.1"/>
</dbReference>
<dbReference type="InterPro" id="IPR036259">
    <property type="entry name" value="MFS_trans_sf"/>
</dbReference>
<evidence type="ECO:0000256" key="5">
    <source>
        <dbReference type="ARBA" id="ARBA00023136"/>
    </source>
</evidence>
<dbReference type="Gene3D" id="1.20.1250.20">
    <property type="entry name" value="MFS general substrate transporter like domains"/>
    <property type="match status" value="2"/>
</dbReference>
<dbReference type="VEuPathDB" id="FungiDB:SPRG_08016"/>
<feature type="transmembrane region" description="Helical" evidence="6">
    <location>
        <begin position="159"/>
        <end position="178"/>
    </location>
</feature>
<dbReference type="PANTHER" id="PTHR19432:SF26">
    <property type="entry name" value="MAJOR FACILITATOR SUPERFAMILY (MFS) PROFILE DOMAIN-CONTAINING PROTEIN"/>
    <property type="match status" value="1"/>
</dbReference>
<dbReference type="PANTHER" id="PTHR19432">
    <property type="entry name" value="SUGAR TRANSPORTER"/>
    <property type="match status" value="1"/>
</dbReference>